<evidence type="ECO:0000256" key="3">
    <source>
        <dbReference type="ARBA" id="ARBA00022989"/>
    </source>
</evidence>
<feature type="transmembrane region" description="Helical" evidence="5">
    <location>
        <begin position="117"/>
        <end position="143"/>
    </location>
</feature>
<keyword evidence="4 5" id="KW-0472">Membrane</keyword>
<keyword evidence="2 5" id="KW-0812">Transmembrane</keyword>
<gene>
    <name evidence="6" type="ORF">G7Z17_g1688</name>
</gene>
<evidence type="ECO:0000256" key="5">
    <source>
        <dbReference type="SAM" id="Phobius"/>
    </source>
</evidence>
<dbReference type="PANTHER" id="PTHR31465:SF35">
    <property type="entry name" value="RTA1 DOMAIN PROTEIN-RELATED"/>
    <property type="match status" value="1"/>
</dbReference>
<dbReference type="OrthoDB" id="3358017at2759"/>
<feature type="transmembrane region" description="Helical" evidence="5">
    <location>
        <begin position="234"/>
        <end position="254"/>
    </location>
</feature>
<dbReference type="AlphaFoldDB" id="A0A9P5HPQ2"/>
<protein>
    <recommendedName>
        <fullName evidence="8">RTA1-like protein</fullName>
    </recommendedName>
</protein>
<dbReference type="Pfam" id="PF04479">
    <property type="entry name" value="RTA1"/>
    <property type="match status" value="1"/>
</dbReference>
<sequence>MAGPSPSKYLYDPSLAAAALFAALFGISSAAHLFQLVRNRTWYFIAFFLGALFEVVGYAARAVNAAQTPDWTLVPFIIQTLLPLLGPALFAASIYMILGRIIRVLDGENLSIISTRWLTKIFVFGDVFSFAIQCIGGGVLSGAKNKSALDRGQNIILVGLAIQIIFFACFILVISIFHYRIVKRPTRTSLITHLPWAQFIYVLYFSSLLIMIRSIFRVAEFAGGQDSALQTSEAYLYCLDTVLMFICCVAFNVWHPSRVVSWLGPKGYADVELENPTNGV</sequence>
<dbReference type="InterPro" id="IPR007568">
    <property type="entry name" value="RTA1"/>
</dbReference>
<comment type="caution">
    <text evidence="6">The sequence shown here is derived from an EMBL/GenBank/DDBJ whole genome shotgun (WGS) entry which is preliminary data.</text>
</comment>
<evidence type="ECO:0000313" key="6">
    <source>
        <dbReference type="EMBL" id="KAF7556068.1"/>
    </source>
</evidence>
<name>A0A9P5HPQ2_9HYPO</name>
<proteinExistence type="predicted"/>
<evidence type="ECO:0008006" key="8">
    <source>
        <dbReference type="Google" id="ProtNLM"/>
    </source>
</evidence>
<organism evidence="6 7">
    <name type="scientific">Cylindrodendrum hubeiense</name>
    <dbReference type="NCBI Taxonomy" id="595255"/>
    <lineage>
        <taxon>Eukaryota</taxon>
        <taxon>Fungi</taxon>
        <taxon>Dikarya</taxon>
        <taxon>Ascomycota</taxon>
        <taxon>Pezizomycotina</taxon>
        <taxon>Sordariomycetes</taxon>
        <taxon>Hypocreomycetidae</taxon>
        <taxon>Hypocreales</taxon>
        <taxon>Nectriaceae</taxon>
        <taxon>Cylindrodendrum</taxon>
    </lineage>
</organism>
<dbReference type="EMBL" id="JAANBB010000015">
    <property type="protein sequence ID" value="KAF7556068.1"/>
    <property type="molecule type" value="Genomic_DNA"/>
</dbReference>
<evidence type="ECO:0000256" key="2">
    <source>
        <dbReference type="ARBA" id="ARBA00022692"/>
    </source>
</evidence>
<keyword evidence="3 5" id="KW-1133">Transmembrane helix</keyword>
<feature type="transmembrane region" description="Helical" evidence="5">
    <location>
        <begin position="40"/>
        <end position="60"/>
    </location>
</feature>
<evidence type="ECO:0000256" key="4">
    <source>
        <dbReference type="ARBA" id="ARBA00023136"/>
    </source>
</evidence>
<dbReference type="Proteomes" id="UP000722485">
    <property type="component" value="Unassembled WGS sequence"/>
</dbReference>
<dbReference type="GO" id="GO:0016020">
    <property type="term" value="C:membrane"/>
    <property type="evidence" value="ECO:0007669"/>
    <property type="project" value="UniProtKB-SubCell"/>
</dbReference>
<comment type="subcellular location">
    <subcellularLocation>
        <location evidence="1">Membrane</location>
        <topology evidence="1">Multi-pass membrane protein</topology>
    </subcellularLocation>
</comment>
<dbReference type="PANTHER" id="PTHR31465">
    <property type="entry name" value="PROTEIN RTA1-RELATED"/>
    <property type="match status" value="1"/>
</dbReference>
<feature type="transmembrane region" description="Helical" evidence="5">
    <location>
        <begin position="199"/>
        <end position="222"/>
    </location>
</feature>
<evidence type="ECO:0000256" key="1">
    <source>
        <dbReference type="ARBA" id="ARBA00004141"/>
    </source>
</evidence>
<feature type="transmembrane region" description="Helical" evidence="5">
    <location>
        <begin position="155"/>
        <end position="179"/>
    </location>
</feature>
<evidence type="ECO:0000313" key="7">
    <source>
        <dbReference type="Proteomes" id="UP000722485"/>
    </source>
</evidence>
<keyword evidence="7" id="KW-1185">Reference proteome</keyword>
<reference evidence="6" key="1">
    <citation type="submission" date="2020-03" db="EMBL/GenBank/DDBJ databases">
        <title>Draft Genome Sequence of Cylindrodendrum hubeiense.</title>
        <authorList>
            <person name="Buettner E."/>
            <person name="Kellner H."/>
        </authorList>
    </citation>
    <scope>NUCLEOTIDE SEQUENCE</scope>
    <source>
        <strain evidence="6">IHI 201604</strain>
    </source>
</reference>
<feature type="transmembrane region" description="Helical" evidence="5">
    <location>
        <begin position="72"/>
        <end position="97"/>
    </location>
</feature>
<accession>A0A9P5HPQ2</accession>